<accession>A0A6J5P8N7</accession>
<evidence type="ECO:0000313" key="2">
    <source>
        <dbReference type="EMBL" id="CAB4165578.1"/>
    </source>
</evidence>
<name>A0A6J5P8N7_9CAUD</name>
<protein>
    <submittedName>
        <fullName evidence="2">Uncharacterized protein</fullName>
    </submittedName>
</protein>
<gene>
    <name evidence="3" type="ORF">UFOVP1146_117</name>
    <name evidence="4" type="ORF">UFOVP1638_27</name>
    <name evidence="1" type="ORF">UFOVP812_30</name>
    <name evidence="2" type="ORF">UFOVP818_114</name>
</gene>
<proteinExistence type="predicted"/>
<reference evidence="2" key="1">
    <citation type="submission" date="2020-04" db="EMBL/GenBank/DDBJ databases">
        <authorList>
            <person name="Chiriac C."/>
            <person name="Salcher M."/>
            <person name="Ghai R."/>
            <person name="Kavagutti S V."/>
        </authorList>
    </citation>
    <scope>NUCLEOTIDE SEQUENCE</scope>
</reference>
<sequence>MSIPLNQLYHFLDSFSDNSIVIYYFYPHGTKNWENLTLLKEYSDKVYSLAHRIICHDQEPLNFNLFKNNIQQNYLFLNNNSILCHSEQRSKQLDMFKQYNVIDAYYWSHAIIAQDWFRYAKHDRVLQQKKSTNYDFLIYNRAWQGTREYRLRFAEMLLENNIKEYCNIRFAPVDGNVHYLDHVYNNQKWVIHTNLESYYDANTFDSTASADYTSLDYITSNIEVVLETLFDDNRLHLTEKTLRPIACRQPFILMATHGSLDYLHRYGFETFDNLIDETYDTIVDPVARMSAVVAEMKRITQLSTTEKIELFSKLNIIAARNQERFFSDEFFEQVTQEYKTNFTQAIAICERERHPAWLAEVKRVLSKP</sequence>
<dbReference type="EMBL" id="LR796776">
    <property type="protein sequence ID" value="CAB4165578.1"/>
    <property type="molecule type" value="Genomic_DNA"/>
</dbReference>
<dbReference type="EMBL" id="LR797099">
    <property type="protein sequence ID" value="CAB4186771.1"/>
    <property type="molecule type" value="Genomic_DNA"/>
</dbReference>
<evidence type="ECO:0000313" key="4">
    <source>
        <dbReference type="EMBL" id="CAB4220604.1"/>
    </source>
</evidence>
<evidence type="ECO:0000313" key="3">
    <source>
        <dbReference type="EMBL" id="CAB4186771.1"/>
    </source>
</evidence>
<evidence type="ECO:0000313" key="1">
    <source>
        <dbReference type="EMBL" id="CAB4163576.1"/>
    </source>
</evidence>
<organism evidence="2">
    <name type="scientific">uncultured Caudovirales phage</name>
    <dbReference type="NCBI Taxonomy" id="2100421"/>
    <lineage>
        <taxon>Viruses</taxon>
        <taxon>Duplodnaviria</taxon>
        <taxon>Heunggongvirae</taxon>
        <taxon>Uroviricota</taxon>
        <taxon>Caudoviricetes</taxon>
        <taxon>Peduoviridae</taxon>
        <taxon>Maltschvirus</taxon>
        <taxon>Maltschvirus maltsch</taxon>
    </lineage>
</organism>
<dbReference type="EMBL" id="LR796758">
    <property type="protein sequence ID" value="CAB4163576.1"/>
    <property type="molecule type" value="Genomic_DNA"/>
</dbReference>
<dbReference type="EMBL" id="LR797502">
    <property type="protein sequence ID" value="CAB4220604.1"/>
    <property type="molecule type" value="Genomic_DNA"/>
</dbReference>